<keyword evidence="1" id="KW-0472">Membrane</keyword>
<name>A0AAD7GEB4_MYCRO</name>
<gene>
    <name evidence="3" type="ORF">B0H17DRAFT_1201613</name>
</gene>
<protein>
    <recommendedName>
        <fullName evidence="2">DUF6534 domain-containing protein</fullName>
    </recommendedName>
</protein>
<feature type="transmembrane region" description="Helical" evidence="1">
    <location>
        <begin position="185"/>
        <end position="206"/>
    </location>
</feature>
<keyword evidence="4" id="KW-1185">Reference proteome</keyword>
<feature type="transmembrane region" description="Helical" evidence="1">
    <location>
        <begin position="48"/>
        <end position="71"/>
    </location>
</feature>
<feature type="transmembrane region" description="Helical" evidence="1">
    <location>
        <begin position="212"/>
        <end position="233"/>
    </location>
</feature>
<evidence type="ECO:0000256" key="1">
    <source>
        <dbReference type="SAM" id="Phobius"/>
    </source>
</evidence>
<evidence type="ECO:0000259" key="2">
    <source>
        <dbReference type="Pfam" id="PF20152"/>
    </source>
</evidence>
<dbReference type="Proteomes" id="UP001221757">
    <property type="component" value="Unassembled WGS sequence"/>
</dbReference>
<dbReference type="PANTHER" id="PTHR40465:SF1">
    <property type="entry name" value="DUF6534 DOMAIN-CONTAINING PROTEIN"/>
    <property type="match status" value="1"/>
</dbReference>
<proteinExistence type="predicted"/>
<feature type="transmembrane region" description="Helical" evidence="1">
    <location>
        <begin position="123"/>
        <end position="145"/>
    </location>
</feature>
<keyword evidence="1" id="KW-0812">Transmembrane</keyword>
<evidence type="ECO:0000313" key="4">
    <source>
        <dbReference type="Proteomes" id="UP001221757"/>
    </source>
</evidence>
<dbReference type="PANTHER" id="PTHR40465">
    <property type="entry name" value="CHROMOSOME 1, WHOLE GENOME SHOTGUN SEQUENCE"/>
    <property type="match status" value="1"/>
</dbReference>
<accession>A0AAD7GEB4</accession>
<feature type="domain" description="DUF6534" evidence="2">
    <location>
        <begin position="165"/>
        <end position="237"/>
    </location>
</feature>
<dbReference type="AlphaFoldDB" id="A0AAD7GEB4"/>
<comment type="caution">
    <text evidence="3">The sequence shown here is derived from an EMBL/GenBank/DDBJ whole genome shotgun (WGS) entry which is preliminary data.</text>
</comment>
<feature type="transmembrane region" description="Helical" evidence="1">
    <location>
        <begin position="15"/>
        <end position="36"/>
    </location>
</feature>
<keyword evidence="1" id="KW-1133">Transmembrane helix</keyword>
<feature type="transmembrane region" description="Helical" evidence="1">
    <location>
        <begin position="157"/>
        <end position="173"/>
    </location>
</feature>
<dbReference type="InterPro" id="IPR045339">
    <property type="entry name" value="DUF6534"/>
</dbReference>
<dbReference type="Pfam" id="PF20152">
    <property type="entry name" value="DUF6534"/>
    <property type="match status" value="1"/>
</dbReference>
<organism evidence="3 4">
    <name type="scientific">Mycena rosella</name>
    <name type="common">Pink bonnet</name>
    <name type="synonym">Agaricus rosellus</name>
    <dbReference type="NCBI Taxonomy" id="1033263"/>
    <lineage>
        <taxon>Eukaryota</taxon>
        <taxon>Fungi</taxon>
        <taxon>Dikarya</taxon>
        <taxon>Basidiomycota</taxon>
        <taxon>Agaricomycotina</taxon>
        <taxon>Agaricomycetes</taxon>
        <taxon>Agaricomycetidae</taxon>
        <taxon>Agaricales</taxon>
        <taxon>Marasmiineae</taxon>
        <taxon>Mycenaceae</taxon>
        <taxon>Mycena</taxon>
    </lineage>
</organism>
<feature type="transmembrane region" description="Helical" evidence="1">
    <location>
        <begin position="91"/>
        <end position="111"/>
    </location>
</feature>
<evidence type="ECO:0000313" key="3">
    <source>
        <dbReference type="EMBL" id="KAJ7690482.1"/>
    </source>
</evidence>
<reference evidence="3" key="1">
    <citation type="submission" date="2023-03" db="EMBL/GenBank/DDBJ databases">
        <title>Massive genome expansion in bonnet fungi (Mycena s.s.) driven by repeated elements and novel gene families across ecological guilds.</title>
        <authorList>
            <consortium name="Lawrence Berkeley National Laboratory"/>
            <person name="Harder C.B."/>
            <person name="Miyauchi S."/>
            <person name="Viragh M."/>
            <person name="Kuo A."/>
            <person name="Thoen E."/>
            <person name="Andreopoulos B."/>
            <person name="Lu D."/>
            <person name="Skrede I."/>
            <person name="Drula E."/>
            <person name="Henrissat B."/>
            <person name="Morin E."/>
            <person name="Kohler A."/>
            <person name="Barry K."/>
            <person name="LaButti K."/>
            <person name="Morin E."/>
            <person name="Salamov A."/>
            <person name="Lipzen A."/>
            <person name="Mereny Z."/>
            <person name="Hegedus B."/>
            <person name="Baldrian P."/>
            <person name="Stursova M."/>
            <person name="Weitz H."/>
            <person name="Taylor A."/>
            <person name="Grigoriev I.V."/>
            <person name="Nagy L.G."/>
            <person name="Martin F."/>
            <person name="Kauserud H."/>
        </authorList>
    </citation>
    <scope>NUCLEOTIDE SEQUENCE</scope>
    <source>
        <strain evidence="3">CBHHK067</strain>
    </source>
</reference>
<sequence length="291" mass="32532">MSSCPQIPPLDNTLGAMVIGSAVATFLFGIGTLQTYHYYRLFPTDAAVVKWMVCVLWFLELGHTISTWHMMYSLTVTLYGQPQHIDSPPHSLEMTIFFSSLIYTIVQVFFANRIRALSGKWPITILCWIITVLRAICTLAMFGIILNVPLSDLAIKYRWIMITGLSLGVRDSGVTTTKRMVDRLLVWTIETGTATGGASMALLILFLVRNDLVWITFYLILAKLFSNSLLASLNGRQQFRGSRDVVNLNTGLGRATEPVTPQNRSMKFEMTTVTHSVPDFSLSKTLEAGKH</sequence>
<dbReference type="EMBL" id="JARKIE010000064">
    <property type="protein sequence ID" value="KAJ7690482.1"/>
    <property type="molecule type" value="Genomic_DNA"/>
</dbReference>